<name>A0ABU8KC33_9HYPH</name>
<dbReference type="InterPro" id="IPR036388">
    <property type="entry name" value="WH-like_DNA-bd_sf"/>
</dbReference>
<feature type="domain" description="HTH luxR-type" evidence="4">
    <location>
        <begin position="203"/>
        <end position="268"/>
    </location>
</feature>
<keyword evidence="6" id="KW-1185">Reference proteome</keyword>
<comment type="caution">
    <text evidence="5">The sequence shown here is derived from an EMBL/GenBank/DDBJ whole genome shotgun (WGS) entry which is preliminary data.</text>
</comment>
<keyword evidence="3" id="KW-0804">Transcription</keyword>
<evidence type="ECO:0000259" key="4">
    <source>
        <dbReference type="PROSITE" id="PS50043"/>
    </source>
</evidence>
<dbReference type="PROSITE" id="PS50043">
    <property type="entry name" value="HTH_LUXR_2"/>
    <property type="match status" value="1"/>
</dbReference>
<dbReference type="InterPro" id="IPR016032">
    <property type="entry name" value="Sig_transdc_resp-reg_C-effctor"/>
</dbReference>
<dbReference type="Gene3D" id="1.10.10.10">
    <property type="entry name" value="Winged helix-like DNA-binding domain superfamily/Winged helix DNA-binding domain"/>
    <property type="match status" value="1"/>
</dbReference>
<dbReference type="SUPFAM" id="SSF46894">
    <property type="entry name" value="C-terminal effector domain of the bipartite response regulators"/>
    <property type="match status" value="1"/>
</dbReference>
<evidence type="ECO:0000256" key="2">
    <source>
        <dbReference type="ARBA" id="ARBA00023125"/>
    </source>
</evidence>
<keyword evidence="2" id="KW-0238">DNA-binding</keyword>
<evidence type="ECO:0000313" key="6">
    <source>
        <dbReference type="Proteomes" id="UP001366503"/>
    </source>
</evidence>
<dbReference type="PANTHER" id="PTHR44688">
    <property type="entry name" value="DNA-BINDING TRANSCRIPTIONAL ACTIVATOR DEVR_DOSR"/>
    <property type="match status" value="1"/>
</dbReference>
<protein>
    <submittedName>
        <fullName evidence="5">Helix-turn-helix transcriptional regulator</fullName>
    </submittedName>
</protein>
<keyword evidence="1" id="KW-0805">Transcription regulation</keyword>
<evidence type="ECO:0000313" key="5">
    <source>
        <dbReference type="EMBL" id="MEI9402543.1"/>
    </source>
</evidence>
<organism evidence="5 6">
    <name type="scientific">Mesorhizobium argentiipisi</name>
    <dbReference type="NCBI Taxonomy" id="3015175"/>
    <lineage>
        <taxon>Bacteria</taxon>
        <taxon>Pseudomonadati</taxon>
        <taxon>Pseudomonadota</taxon>
        <taxon>Alphaproteobacteria</taxon>
        <taxon>Hyphomicrobiales</taxon>
        <taxon>Phyllobacteriaceae</taxon>
        <taxon>Mesorhizobium</taxon>
    </lineage>
</organism>
<dbReference type="RefSeq" id="WP_337092912.1">
    <property type="nucleotide sequence ID" value="NZ_JAPYKO010000005.1"/>
</dbReference>
<dbReference type="Proteomes" id="UP001366503">
    <property type="component" value="Unassembled WGS sequence"/>
</dbReference>
<dbReference type="PANTHER" id="PTHR44688:SF16">
    <property type="entry name" value="DNA-BINDING TRANSCRIPTIONAL ACTIVATOR DEVR_DOSR"/>
    <property type="match status" value="1"/>
</dbReference>
<dbReference type="SMART" id="SM00421">
    <property type="entry name" value="HTH_LUXR"/>
    <property type="match status" value="1"/>
</dbReference>
<proteinExistence type="predicted"/>
<sequence length="276" mass="30539">MIGASEAIAFANHLFTTVRHDEYPDRLVQSLRELAPFEIYSATIFMPNRHPILLHGNLDDFASAQVIETFLTATYLLDAVYTACCAAVEPGLYRLSDLAPDNYFSSDFYNSADFHPCVSDQAGSLAEEIVYMARPTEGLYVVLSLMRTNSVLPFSADEFSDLKLVAPVVLETMSHHWQAAVGKALESDANVAAPVSTLDRAFATFANDKLSPREQTIVCLLLRGHSTLSVAHNLDIAEGTAKVHRRNIYDKLGISSQAQMFLMFCSHIINSRDMQP</sequence>
<accession>A0ABU8KC33</accession>
<reference evidence="5 6" key="1">
    <citation type="submission" date="2022-12" db="EMBL/GenBank/DDBJ databases">
        <authorList>
            <person name="Muema E."/>
        </authorList>
    </citation>
    <scope>NUCLEOTIDE SEQUENCE [LARGE SCALE GENOMIC DNA]</scope>
    <source>
        <strain evidence="6">1330</strain>
    </source>
</reference>
<dbReference type="EMBL" id="JAPYKO010000005">
    <property type="protein sequence ID" value="MEI9402543.1"/>
    <property type="molecule type" value="Genomic_DNA"/>
</dbReference>
<dbReference type="PRINTS" id="PR00038">
    <property type="entry name" value="HTHLUXR"/>
</dbReference>
<dbReference type="Pfam" id="PF00196">
    <property type="entry name" value="GerE"/>
    <property type="match status" value="1"/>
</dbReference>
<dbReference type="CDD" id="cd06170">
    <property type="entry name" value="LuxR_C_like"/>
    <property type="match status" value="1"/>
</dbReference>
<dbReference type="InterPro" id="IPR000792">
    <property type="entry name" value="Tscrpt_reg_LuxR_C"/>
</dbReference>
<evidence type="ECO:0000256" key="3">
    <source>
        <dbReference type="ARBA" id="ARBA00023163"/>
    </source>
</evidence>
<evidence type="ECO:0000256" key="1">
    <source>
        <dbReference type="ARBA" id="ARBA00023015"/>
    </source>
</evidence>
<gene>
    <name evidence="5" type="ORF">O7A05_10275</name>
</gene>